<evidence type="ECO:0000313" key="3">
    <source>
        <dbReference type="Proteomes" id="UP001529369"/>
    </source>
</evidence>
<accession>A0ABT7ZZZ7</accession>
<comment type="caution">
    <text evidence="2">The sequence shown here is derived from an EMBL/GenBank/DDBJ whole genome shotgun (WGS) entry which is preliminary data.</text>
</comment>
<dbReference type="Proteomes" id="UP001529369">
    <property type="component" value="Unassembled WGS sequence"/>
</dbReference>
<evidence type="ECO:0000256" key="1">
    <source>
        <dbReference type="SAM" id="MobiDB-lite"/>
    </source>
</evidence>
<evidence type="ECO:0008006" key="4">
    <source>
        <dbReference type="Google" id="ProtNLM"/>
    </source>
</evidence>
<reference evidence="3" key="1">
    <citation type="journal article" date="2019" name="Int. J. Syst. Evol. Microbiol.">
        <title>The Global Catalogue of Microorganisms (GCM) 10K type strain sequencing project: providing services to taxonomists for standard genome sequencing and annotation.</title>
        <authorList>
            <consortium name="The Broad Institute Genomics Platform"/>
            <consortium name="The Broad Institute Genome Sequencing Center for Infectious Disease"/>
            <person name="Wu L."/>
            <person name="Ma J."/>
        </authorList>
    </citation>
    <scope>NUCLEOTIDE SEQUENCE [LARGE SCALE GENOMIC DNA]</scope>
    <source>
        <strain evidence="3">CECT 7131</strain>
    </source>
</reference>
<name>A0ABT7ZZZ7_9PROT</name>
<sequence>MRRRHLAGGTLLGISRAMGLALGTVRKYARAESFPARMAHGPGSSILDPHLPYLGARVAEDCENAMALWREFGERGFLGGSRQVHRWLAERRAAPAKTGRRARRIRGPGDAPPSAARRRVPALLTAPQLAWTRRIWLG</sequence>
<proteinExistence type="predicted"/>
<dbReference type="EMBL" id="JAUFPN010000006">
    <property type="protein sequence ID" value="MDN3562936.1"/>
    <property type="molecule type" value="Genomic_DNA"/>
</dbReference>
<feature type="region of interest" description="Disordered" evidence="1">
    <location>
        <begin position="98"/>
        <end position="117"/>
    </location>
</feature>
<organism evidence="2 3">
    <name type="scientific">Paeniroseomonas aquatica</name>
    <dbReference type="NCBI Taxonomy" id="373043"/>
    <lineage>
        <taxon>Bacteria</taxon>
        <taxon>Pseudomonadati</taxon>
        <taxon>Pseudomonadota</taxon>
        <taxon>Alphaproteobacteria</taxon>
        <taxon>Acetobacterales</taxon>
        <taxon>Acetobacteraceae</taxon>
        <taxon>Paeniroseomonas</taxon>
    </lineage>
</organism>
<protein>
    <recommendedName>
        <fullName evidence="4">HTH IS21-type domain-containing protein</fullName>
    </recommendedName>
</protein>
<dbReference type="RefSeq" id="WP_290314657.1">
    <property type="nucleotide sequence ID" value="NZ_JAUFPN010000006.1"/>
</dbReference>
<gene>
    <name evidence="2" type="ORF">QWZ14_00885</name>
</gene>
<evidence type="ECO:0000313" key="2">
    <source>
        <dbReference type="EMBL" id="MDN3562936.1"/>
    </source>
</evidence>
<keyword evidence="3" id="KW-1185">Reference proteome</keyword>